<comment type="caution">
    <text evidence="1">The sequence shown here is derived from an EMBL/GenBank/DDBJ whole genome shotgun (WGS) entry which is preliminary data.</text>
</comment>
<evidence type="ECO:0000313" key="1">
    <source>
        <dbReference type="EMBL" id="MBB6544891.1"/>
    </source>
</evidence>
<accession>A0A7X0TV23</accession>
<sequence>MTEWKGAYISEQLVFSARSSPPYATQFKS</sequence>
<dbReference type="Proteomes" id="UP000537141">
    <property type="component" value="Unassembled WGS sequence"/>
</dbReference>
<gene>
    <name evidence="1" type="ORF">HNQ55_003425</name>
</gene>
<reference evidence="1 2" key="1">
    <citation type="submission" date="2020-08" db="EMBL/GenBank/DDBJ databases">
        <title>Genomic Encyclopedia of Type Strains, Phase IV (KMG-IV): sequencing the most valuable type-strain genomes for metagenomic binning, comparative biology and taxonomic classification.</title>
        <authorList>
            <person name="Goeker M."/>
        </authorList>
    </citation>
    <scope>NUCLEOTIDE SEQUENCE [LARGE SCALE GENOMIC DNA]</scope>
    <source>
        <strain evidence="1 2">DSM 26287</strain>
    </source>
</reference>
<dbReference type="EMBL" id="JACHHU010000039">
    <property type="protein sequence ID" value="MBB6544891.1"/>
    <property type="molecule type" value="Genomic_DNA"/>
</dbReference>
<proteinExistence type="predicted"/>
<name>A0A7X0TV23_9GAMM</name>
<evidence type="ECO:0000313" key="2">
    <source>
        <dbReference type="Proteomes" id="UP000537141"/>
    </source>
</evidence>
<keyword evidence="2" id="KW-1185">Reference proteome</keyword>
<dbReference type="AlphaFoldDB" id="A0A7X0TV23"/>
<protein>
    <submittedName>
        <fullName evidence="1">Uncharacterized protein</fullName>
    </submittedName>
</protein>
<organism evidence="1 2">
    <name type="scientific">Thalassotalea piscium</name>
    <dbReference type="NCBI Taxonomy" id="1230533"/>
    <lineage>
        <taxon>Bacteria</taxon>
        <taxon>Pseudomonadati</taxon>
        <taxon>Pseudomonadota</taxon>
        <taxon>Gammaproteobacteria</taxon>
        <taxon>Alteromonadales</taxon>
        <taxon>Colwelliaceae</taxon>
        <taxon>Thalassotalea</taxon>
    </lineage>
</organism>